<comment type="caution">
    <text evidence="1">The sequence shown here is derived from an EMBL/GenBank/DDBJ whole genome shotgun (WGS) entry which is preliminary data.</text>
</comment>
<reference evidence="2" key="1">
    <citation type="submission" date="2016-02" db="EMBL/GenBank/DDBJ databases">
        <authorList>
            <person name="Schultz-Johansen M."/>
            <person name="Glaring M.A."/>
            <person name="Bech P.K."/>
            <person name="Stougaard P."/>
        </authorList>
    </citation>
    <scope>NUCLEOTIDE SEQUENCE [LARGE SCALE GENOMIC DNA]</scope>
    <source>
        <strain evidence="2">S66</strain>
    </source>
</reference>
<keyword evidence="2" id="KW-1185">Reference proteome</keyword>
<evidence type="ECO:0000313" key="1">
    <source>
        <dbReference type="EMBL" id="KXI29315.1"/>
    </source>
</evidence>
<name>A0A136A256_9ALTE</name>
<dbReference type="EMBL" id="LSNE01000005">
    <property type="protein sequence ID" value="KXI29315.1"/>
    <property type="molecule type" value="Genomic_DNA"/>
</dbReference>
<dbReference type="OrthoDB" id="9180239at2"/>
<protein>
    <submittedName>
        <fullName evidence="1">Uncharacterized protein</fullName>
    </submittedName>
</protein>
<dbReference type="RefSeq" id="WP_068376554.1">
    <property type="nucleotide sequence ID" value="NZ_LSNE01000005.1"/>
</dbReference>
<evidence type="ECO:0000313" key="2">
    <source>
        <dbReference type="Proteomes" id="UP000070299"/>
    </source>
</evidence>
<sequence>MKTEQVPQDHSPSYSGHKKLLYAVDESGHYTEVTSSGWEVENFATQMAVEDLHQQCLEAHAQVKAGLSSPLAYHMYKHRLDVTSLAQASGFFKWQIRRHLKPAVFRRLKPRKLNIYCAVFSISVAQLTNIPEL</sequence>
<accession>A0A136A256</accession>
<proteinExistence type="predicted"/>
<dbReference type="AlphaFoldDB" id="A0A136A256"/>
<dbReference type="Proteomes" id="UP000070299">
    <property type="component" value="Unassembled WGS sequence"/>
</dbReference>
<gene>
    <name evidence="1" type="ORF">AX660_14330</name>
</gene>
<dbReference type="STRING" id="1799789.AX660_14330"/>
<organism evidence="1 2">
    <name type="scientific">Paraglaciecola hydrolytica</name>
    <dbReference type="NCBI Taxonomy" id="1799789"/>
    <lineage>
        <taxon>Bacteria</taxon>
        <taxon>Pseudomonadati</taxon>
        <taxon>Pseudomonadota</taxon>
        <taxon>Gammaproteobacteria</taxon>
        <taxon>Alteromonadales</taxon>
        <taxon>Alteromonadaceae</taxon>
        <taxon>Paraglaciecola</taxon>
    </lineage>
</organism>